<feature type="transmembrane region" description="Helical" evidence="6">
    <location>
        <begin position="355"/>
        <end position="379"/>
    </location>
</feature>
<dbReference type="SUPFAM" id="SSF103473">
    <property type="entry name" value="MFS general substrate transporter"/>
    <property type="match status" value="1"/>
</dbReference>
<evidence type="ECO:0000313" key="8">
    <source>
        <dbReference type="EMBL" id="GET21824.1"/>
    </source>
</evidence>
<organism evidence="9 10">
    <name type="scientific">Prolixibacter denitrificans</name>
    <dbReference type="NCBI Taxonomy" id="1541063"/>
    <lineage>
        <taxon>Bacteria</taxon>
        <taxon>Pseudomonadati</taxon>
        <taxon>Bacteroidota</taxon>
        <taxon>Bacteroidia</taxon>
        <taxon>Marinilabiliales</taxon>
        <taxon>Prolixibacteraceae</taxon>
        <taxon>Prolixibacter</taxon>
    </lineage>
</organism>
<evidence type="ECO:0000256" key="3">
    <source>
        <dbReference type="ARBA" id="ARBA00022692"/>
    </source>
</evidence>
<feature type="transmembrane region" description="Helical" evidence="6">
    <location>
        <begin position="163"/>
        <end position="182"/>
    </location>
</feature>
<feature type="transmembrane region" description="Helical" evidence="6">
    <location>
        <begin position="330"/>
        <end position="349"/>
    </location>
</feature>
<dbReference type="PANTHER" id="PTHR23501:SF191">
    <property type="entry name" value="VACUOLAR BASIC AMINO ACID TRANSPORTER 4"/>
    <property type="match status" value="1"/>
</dbReference>
<keyword evidence="2" id="KW-0813">Transport</keyword>
<dbReference type="PANTHER" id="PTHR23501">
    <property type="entry name" value="MAJOR FACILITATOR SUPERFAMILY"/>
    <property type="match status" value="1"/>
</dbReference>
<evidence type="ECO:0000313" key="10">
    <source>
        <dbReference type="Proteomes" id="UP000240621"/>
    </source>
</evidence>
<feature type="transmembrane region" description="Helical" evidence="6">
    <location>
        <begin position="100"/>
        <end position="122"/>
    </location>
</feature>
<evidence type="ECO:0000256" key="2">
    <source>
        <dbReference type="ARBA" id="ARBA00022448"/>
    </source>
</evidence>
<feature type="transmembrane region" description="Helical" evidence="6">
    <location>
        <begin position="134"/>
        <end position="157"/>
    </location>
</feature>
<gene>
    <name evidence="9" type="ORF">CLV93_104222</name>
    <name evidence="8" type="ORF">JCM18694_20700</name>
</gene>
<dbReference type="EMBL" id="PYGC01000004">
    <property type="protein sequence ID" value="PSK83292.1"/>
    <property type="molecule type" value="Genomic_DNA"/>
</dbReference>
<evidence type="ECO:0000256" key="4">
    <source>
        <dbReference type="ARBA" id="ARBA00022989"/>
    </source>
</evidence>
<accession>A0A2P8CED6</accession>
<feature type="transmembrane region" description="Helical" evidence="6">
    <location>
        <begin position="202"/>
        <end position="222"/>
    </location>
</feature>
<dbReference type="Gene3D" id="1.20.1250.20">
    <property type="entry name" value="MFS general substrate transporter like domains"/>
    <property type="match status" value="1"/>
</dbReference>
<dbReference type="Proteomes" id="UP000396862">
    <property type="component" value="Unassembled WGS sequence"/>
</dbReference>
<feature type="transmembrane region" description="Helical" evidence="6">
    <location>
        <begin position="293"/>
        <end position="318"/>
    </location>
</feature>
<dbReference type="GO" id="GO:0022857">
    <property type="term" value="F:transmembrane transporter activity"/>
    <property type="evidence" value="ECO:0007669"/>
    <property type="project" value="InterPro"/>
</dbReference>
<dbReference type="GO" id="GO:0005886">
    <property type="term" value="C:plasma membrane"/>
    <property type="evidence" value="ECO:0007669"/>
    <property type="project" value="TreeGrafter"/>
</dbReference>
<dbReference type="OrthoDB" id="1098407at2"/>
<dbReference type="InterPro" id="IPR036259">
    <property type="entry name" value="MFS_trans_sf"/>
</dbReference>
<dbReference type="InterPro" id="IPR020846">
    <property type="entry name" value="MFS_dom"/>
</dbReference>
<evidence type="ECO:0000259" key="7">
    <source>
        <dbReference type="PROSITE" id="PS50850"/>
    </source>
</evidence>
<dbReference type="PROSITE" id="PS50850">
    <property type="entry name" value="MFS"/>
    <property type="match status" value="1"/>
</dbReference>
<dbReference type="CDD" id="cd17473">
    <property type="entry name" value="MFS_arabinose_efflux_permease_like"/>
    <property type="match status" value="1"/>
</dbReference>
<dbReference type="GO" id="GO:0012505">
    <property type="term" value="C:endomembrane system"/>
    <property type="evidence" value="ECO:0007669"/>
    <property type="project" value="UniProtKB-SubCell"/>
</dbReference>
<dbReference type="Pfam" id="PF07690">
    <property type="entry name" value="MFS_1"/>
    <property type="match status" value="1"/>
</dbReference>
<reference evidence="8 11" key="2">
    <citation type="submission" date="2019-10" db="EMBL/GenBank/DDBJ databases">
        <title>Prolixibacter strains distinguished by the presence of nitrate reductase genes were adept at nitrate-dependent anaerobic corrosion of metallic iron and carbon steel.</title>
        <authorList>
            <person name="Iino T."/>
            <person name="Shono N."/>
            <person name="Ito K."/>
            <person name="Nakamura R."/>
            <person name="Sueoka K."/>
            <person name="Harayama S."/>
            <person name="Ohkuma M."/>
        </authorList>
    </citation>
    <scope>NUCLEOTIDE SEQUENCE [LARGE SCALE GENOMIC DNA]</scope>
    <source>
        <strain evidence="8 11">MIC1-1</strain>
    </source>
</reference>
<evidence type="ECO:0000256" key="1">
    <source>
        <dbReference type="ARBA" id="ARBA00004127"/>
    </source>
</evidence>
<feature type="transmembrane region" description="Helical" evidence="6">
    <location>
        <begin position="76"/>
        <end position="94"/>
    </location>
</feature>
<sequence length="388" mass="41599">MKNTKLLEVTLLLASTLTILANAIVAPSLPLISNAFSGVKDVEILTKMMLTLPALTIAIAAPLAGRLLDKAGRIKVLYVSLLIYLVAGTSGYWLENLYSILVGRMVFGLGVAGIMTVSTTLIGDYFSGAKREHFMGLQGAFVALGGLLFITAAGVLTDINWRLTFLIYGFSVVVLLLVPFALHEPKIIRQEAAAGSQNGQSVSPLVWLAMASAFLTTVSFYLIPVQLPFLLQKLEGIDGNQVGLAIGCLPFAQAIASFFYKHVKKRLGFMSIYGLGFIPMAIGFSVIGFSQAYWQMIAGVLITGLGVGLLIPNGNLWMISLVPVQVRGKYIGFLTTATFLGMFLSPIIIQPVQDVVGIDASFVVAGTVLAFLSVVYLLVQRRVAVVTE</sequence>
<evidence type="ECO:0000256" key="6">
    <source>
        <dbReference type="SAM" id="Phobius"/>
    </source>
</evidence>
<evidence type="ECO:0000313" key="9">
    <source>
        <dbReference type="EMBL" id="PSK83292.1"/>
    </source>
</evidence>
<dbReference type="InterPro" id="IPR011701">
    <property type="entry name" value="MFS"/>
</dbReference>
<keyword evidence="4 6" id="KW-1133">Transmembrane helix</keyword>
<comment type="caution">
    <text evidence="9">The sequence shown here is derived from an EMBL/GenBank/DDBJ whole genome shotgun (WGS) entry which is preliminary data.</text>
</comment>
<feature type="transmembrane region" description="Helical" evidence="6">
    <location>
        <begin position="267"/>
        <end position="287"/>
    </location>
</feature>
<name>A0A2P8CED6_9BACT</name>
<feature type="transmembrane region" description="Helical" evidence="6">
    <location>
        <begin position="44"/>
        <end position="64"/>
    </location>
</feature>
<dbReference type="Proteomes" id="UP000240621">
    <property type="component" value="Unassembled WGS sequence"/>
</dbReference>
<dbReference type="AlphaFoldDB" id="A0A2P8CED6"/>
<keyword evidence="5 6" id="KW-0472">Membrane</keyword>
<dbReference type="RefSeq" id="WP_106542088.1">
    <property type="nucleotide sequence ID" value="NZ_BLAU01000001.1"/>
</dbReference>
<reference evidence="9 10" key="1">
    <citation type="submission" date="2018-03" db="EMBL/GenBank/DDBJ databases">
        <title>Genomic Encyclopedia of Archaeal and Bacterial Type Strains, Phase II (KMG-II): from individual species to whole genera.</title>
        <authorList>
            <person name="Goeker M."/>
        </authorList>
    </citation>
    <scope>NUCLEOTIDE SEQUENCE [LARGE SCALE GENOMIC DNA]</scope>
    <source>
        <strain evidence="9 10">DSM 27267</strain>
    </source>
</reference>
<feature type="transmembrane region" description="Helical" evidence="6">
    <location>
        <begin position="242"/>
        <end position="260"/>
    </location>
</feature>
<keyword evidence="11" id="KW-1185">Reference proteome</keyword>
<evidence type="ECO:0000256" key="5">
    <source>
        <dbReference type="ARBA" id="ARBA00023136"/>
    </source>
</evidence>
<keyword evidence="3 6" id="KW-0812">Transmembrane</keyword>
<comment type="subcellular location">
    <subcellularLocation>
        <location evidence="1">Endomembrane system</location>
        <topology evidence="1">Multi-pass membrane protein</topology>
    </subcellularLocation>
</comment>
<feature type="domain" description="Major facilitator superfamily (MFS) profile" evidence="7">
    <location>
        <begin position="7"/>
        <end position="384"/>
    </location>
</feature>
<evidence type="ECO:0000313" key="11">
    <source>
        <dbReference type="Proteomes" id="UP000396862"/>
    </source>
</evidence>
<protein>
    <submittedName>
        <fullName evidence="8">MFS transporter</fullName>
    </submittedName>
    <submittedName>
        <fullName evidence="9">Putative MFS family arabinose efflux permease</fullName>
    </submittedName>
</protein>
<proteinExistence type="predicted"/>
<dbReference type="EMBL" id="BLAU01000001">
    <property type="protein sequence ID" value="GET21824.1"/>
    <property type="molecule type" value="Genomic_DNA"/>
</dbReference>